<reference evidence="1 2" key="1">
    <citation type="submission" date="2018-01" db="EMBL/GenBank/DDBJ databases">
        <title>Draft genome sequence of Nonomuraea sp. KC333.</title>
        <authorList>
            <person name="Sahin N."/>
            <person name="Saygin H."/>
            <person name="Ay H."/>
        </authorList>
    </citation>
    <scope>NUCLEOTIDE SEQUENCE [LARGE SCALE GENOMIC DNA]</scope>
    <source>
        <strain evidence="1 2">KC333</strain>
    </source>
</reference>
<dbReference type="EMBL" id="POUD01000008">
    <property type="protein sequence ID" value="PZG22474.1"/>
    <property type="molecule type" value="Genomic_DNA"/>
</dbReference>
<evidence type="ECO:0000313" key="1">
    <source>
        <dbReference type="EMBL" id="PZG22474.1"/>
    </source>
</evidence>
<comment type="caution">
    <text evidence="1">The sequence shown here is derived from an EMBL/GenBank/DDBJ whole genome shotgun (WGS) entry which is preliminary data.</text>
</comment>
<evidence type="ECO:0008006" key="3">
    <source>
        <dbReference type="Google" id="ProtNLM"/>
    </source>
</evidence>
<keyword evidence="2" id="KW-1185">Reference proteome</keyword>
<gene>
    <name evidence="1" type="ORF">C1J01_03490</name>
</gene>
<protein>
    <recommendedName>
        <fullName evidence="3">WXG100 family type VII secretion target</fullName>
    </recommendedName>
</protein>
<sequence>MEIAHGQVARNAASLRIHGEDYAAALQRLRERGYGCGSWGDDTGLFAAFHAEYGQCGAYAAEALLGISGVMTQTGDGLDTARGRIAEAETLAGEQSAKLYRQLPL</sequence>
<accession>A0A2W2G6J8</accession>
<dbReference type="Proteomes" id="UP000249304">
    <property type="component" value="Unassembled WGS sequence"/>
</dbReference>
<name>A0A2W2G6J8_9ACTN</name>
<dbReference type="AlphaFoldDB" id="A0A2W2G6J8"/>
<organism evidence="1 2">
    <name type="scientific">Nonomuraea aridisoli</name>
    <dbReference type="NCBI Taxonomy" id="2070368"/>
    <lineage>
        <taxon>Bacteria</taxon>
        <taxon>Bacillati</taxon>
        <taxon>Actinomycetota</taxon>
        <taxon>Actinomycetes</taxon>
        <taxon>Streptosporangiales</taxon>
        <taxon>Streptosporangiaceae</taxon>
        <taxon>Nonomuraea</taxon>
    </lineage>
</organism>
<proteinExistence type="predicted"/>
<evidence type="ECO:0000313" key="2">
    <source>
        <dbReference type="Proteomes" id="UP000249304"/>
    </source>
</evidence>